<feature type="domain" description="SPOR" evidence="5">
    <location>
        <begin position="202"/>
        <end position="281"/>
    </location>
</feature>
<evidence type="ECO:0000259" key="5">
    <source>
        <dbReference type="Pfam" id="PF05036"/>
    </source>
</evidence>
<evidence type="ECO:0000256" key="1">
    <source>
        <dbReference type="ARBA" id="ARBA00007734"/>
    </source>
</evidence>
<feature type="domain" description="Transglycosylase SLT" evidence="4">
    <location>
        <begin position="37"/>
        <end position="136"/>
    </location>
</feature>
<evidence type="ECO:0000259" key="4">
    <source>
        <dbReference type="Pfam" id="PF01464"/>
    </source>
</evidence>
<comment type="similarity">
    <text evidence="1">Belongs to the transglycosylase Slt family.</text>
</comment>
<feature type="chain" id="PRO_5020312515" evidence="3">
    <location>
        <begin position="26"/>
        <end position="284"/>
    </location>
</feature>
<dbReference type="Pfam" id="PF05036">
    <property type="entry name" value="SPOR"/>
    <property type="match status" value="1"/>
</dbReference>
<feature type="signal peptide" evidence="3">
    <location>
        <begin position="1"/>
        <end position="25"/>
    </location>
</feature>
<dbReference type="Gene3D" id="1.10.530.10">
    <property type="match status" value="1"/>
</dbReference>
<dbReference type="InterPro" id="IPR007730">
    <property type="entry name" value="SPOR-like_dom"/>
</dbReference>
<accession>A0A4R6RJY4</accession>
<dbReference type="PANTHER" id="PTHR37423">
    <property type="entry name" value="SOLUBLE LYTIC MUREIN TRANSGLYCOSYLASE-RELATED"/>
    <property type="match status" value="1"/>
</dbReference>
<dbReference type="PANTHER" id="PTHR37423:SF2">
    <property type="entry name" value="MEMBRANE-BOUND LYTIC MUREIN TRANSGLYCOSYLASE C"/>
    <property type="match status" value="1"/>
</dbReference>
<keyword evidence="7" id="KW-1185">Reference proteome</keyword>
<gene>
    <name evidence="6" type="ORF">EDD54_0737</name>
</gene>
<protein>
    <submittedName>
        <fullName evidence="6">Sporulation related protein</fullName>
    </submittedName>
</protein>
<comment type="similarity">
    <text evidence="2">Belongs to the virb1 family.</text>
</comment>
<name>A0A4R6RJY4_9HYPH</name>
<evidence type="ECO:0000313" key="7">
    <source>
        <dbReference type="Proteomes" id="UP000294547"/>
    </source>
</evidence>
<dbReference type="Proteomes" id="UP000294547">
    <property type="component" value="Unassembled WGS sequence"/>
</dbReference>
<dbReference type="Pfam" id="PF01464">
    <property type="entry name" value="SLT"/>
    <property type="match status" value="1"/>
</dbReference>
<dbReference type="InterPro" id="IPR023346">
    <property type="entry name" value="Lysozyme-like_dom_sf"/>
</dbReference>
<evidence type="ECO:0000256" key="3">
    <source>
        <dbReference type="SAM" id="SignalP"/>
    </source>
</evidence>
<dbReference type="EMBL" id="SNXY01000006">
    <property type="protein sequence ID" value="TDP86853.1"/>
    <property type="molecule type" value="Genomic_DNA"/>
</dbReference>
<keyword evidence="3" id="KW-0732">Signal</keyword>
<evidence type="ECO:0000256" key="2">
    <source>
        <dbReference type="ARBA" id="ARBA00009387"/>
    </source>
</evidence>
<dbReference type="GO" id="GO:0042834">
    <property type="term" value="F:peptidoglycan binding"/>
    <property type="evidence" value="ECO:0007669"/>
    <property type="project" value="InterPro"/>
</dbReference>
<reference evidence="6 7" key="1">
    <citation type="submission" date="2019-03" db="EMBL/GenBank/DDBJ databases">
        <title>Genomic Encyclopedia of Type Strains, Phase IV (KMG-IV): sequencing the most valuable type-strain genomes for metagenomic binning, comparative biology and taxonomic classification.</title>
        <authorList>
            <person name="Goeker M."/>
        </authorList>
    </citation>
    <scope>NUCLEOTIDE SEQUENCE [LARGE SCALE GENOMIC DNA]</scope>
    <source>
        <strain evidence="6 7">DSM 102969</strain>
    </source>
</reference>
<organism evidence="6 7">
    <name type="scientific">Oharaeibacter diazotrophicus</name>
    <dbReference type="NCBI Taxonomy" id="1920512"/>
    <lineage>
        <taxon>Bacteria</taxon>
        <taxon>Pseudomonadati</taxon>
        <taxon>Pseudomonadota</taxon>
        <taxon>Alphaproteobacteria</taxon>
        <taxon>Hyphomicrobiales</taxon>
        <taxon>Pleomorphomonadaceae</taxon>
        <taxon>Oharaeibacter</taxon>
    </lineage>
</organism>
<dbReference type="InterPro" id="IPR008258">
    <property type="entry name" value="Transglycosylase_SLT_dom_1"/>
</dbReference>
<dbReference type="SUPFAM" id="SSF53955">
    <property type="entry name" value="Lysozyme-like"/>
    <property type="match status" value="1"/>
</dbReference>
<proteinExistence type="inferred from homology"/>
<comment type="caution">
    <text evidence="6">The sequence shown here is derived from an EMBL/GenBank/DDBJ whole genome shotgun (WGS) entry which is preliminary data.</text>
</comment>
<sequence length="284" mass="30099">MVAAMRRTLVTLCLAVLAVAAPAAAEEESVDRALCDLIEPAARDHGLPVAFMTRLIWRESSFRTGVTSRAGAQGVAQFMPGTAAERGLLDPFDPEQAIPAAAALIADLRDRFGSLGLAAAAYNGGPTRVAGWLGRADGVLPLETEDYVAFVTGASVYDWKAKGAAAAPPADPEAADKPCVDLVAQIRIERPAEAAVEGPFAPWGVQLAGNFSKARALARYERVRARYAAVLGDAQPMIVGTRLRNRGVRRFYRVRAPAATREAAGELCRALKRAGGACVVFRSR</sequence>
<dbReference type="AlphaFoldDB" id="A0A4R6RJY4"/>
<evidence type="ECO:0000313" key="6">
    <source>
        <dbReference type="EMBL" id="TDP86853.1"/>
    </source>
</evidence>